<evidence type="ECO:0000313" key="2">
    <source>
        <dbReference type="EMBL" id="CAH1417972.1"/>
    </source>
</evidence>
<dbReference type="AlphaFoldDB" id="A0AAU9LU90"/>
<feature type="compositionally biased region" description="Polar residues" evidence="1">
    <location>
        <begin position="47"/>
        <end position="62"/>
    </location>
</feature>
<dbReference type="Proteomes" id="UP001157418">
    <property type="component" value="Unassembled WGS sequence"/>
</dbReference>
<sequence length="134" mass="15077">MICKAPSSTHPERKREKEKEKKDATHPFTNKTHVQNTQKPSPLFPLAQNSKTHPSGQQSTHPFHSLNLDHPSRFRRRSRTVLDSGNDGLHSHIGPSLFIAALSRRPTGERRPSISVRFLVSSNDALPSLSRSQE</sequence>
<name>A0AAU9LU90_9ASTR</name>
<feature type="compositionally biased region" description="Basic and acidic residues" evidence="1">
    <location>
        <begin position="10"/>
        <end position="25"/>
    </location>
</feature>
<keyword evidence="3" id="KW-1185">Reference proteome</keyword>
<organism evidence="2 3">
    <name type="scientific">Lactuca virosa</name>
    <dbReference type="NCBI Taxonomy" id="75947"/>
    <lineage>
        <taxon>Eukaryota</taxon>
        <taxon>Viridiplantae</taxon>
        <taxon>Streptophyta</taxon>
        <taxon>Embryophyta</taxon>
        <taxon>Tracheophyta</taxon>
        <taxon>Spermatophyta</taxon>
        <taxon>Magnoliopsida</taxon>
        <taxon>eudicotyledons</taxon>
        <taxon>Gunneridae</taxon>
        <taxon>Pentapetalae</taxon>
        <taxon>asterids</taxon>
        <taxon>campanulids</taxon>
        <taxon>Asterales</taxon>
        <taxon>Asteraceae</taxon>
        <taxon>Cichorioideae</taxon>
        <taxon>Cichorieae</taxon>
        <taxon>Lactucinae</taxon>
        <taxon>Lactuca</taxon>
    </lineage>
</organism>
<feature type="compositionally biased region" description="Polar residues" evidence="1">
    <location>
        <begin position="27"/>
        <end position="40"/>
    </location>
</feature>
<reference evidence="2 3" key="1">
    <citation type="submission" date="2022-01" db="EMBL/GenBank/DDBJ databases">
        <authorList>
            <person name="Xiong W."/>
            <person name="Schranz E."/>
        </authorList>
    </citation>
    <scope>NUCLEOTIDE SEQUENCE [LARGE SCALE GENOMIC DNA]</scope>
</reference>
<evidence type="ECO:0000313" key="3">
    <source>
        <dbReference type="Proteomes" id="UP001157418"/>
    </source>
</evidence>
<protein>
    <submittedName>
        <fullName evidence="2">Uncharacterized protein</fullName>
    </submittedName>
</protein>
<evidence type="ECO:0000256" key="1">
    <source>
        <dbReference type="SAM" id="MobiDB-lite"/>
    </source>
</evidence>
<gene>
    <name evidence="2" type="ORF">LVIROSA_LOCUS5602</name>
</gene>
<accession>A0AAU9LU90</accession>
<proteinExistence type="predicted"/>
<feature type="region of interest" description="Disordered" evidence="1">
    <location>
        <begin position="1"/>
        <end position="93"/>
    </location>
</feature>
<comment type="caution">
    <text evidence="2">The sequence shown here is derived from an EMBL/GenBank/DDBJ whole genome shotgun (WGS) entry which is preliminary data.</text>
</comment>
<dbReference type="EMBL" id="CAKMRJ010000113">
    <property type="protein sequence ID" value="CAH1417972.1"/>
    <property type="molecule type" value="Genomic_DNA"/>
</dbReference>